<evidence type="ECO:0000313" key="1">
    <source>
        <dbReference type="EMBL" id="GAW25378.1"/>
    </source>
</evidence>
<gene>
    <name evidence="1" type="ORF">SAMD00023353_0502100</name>
</gene>
<organism evidence="1">
    <name type="scientific">Rosellinia necatrix</name>
    <name type="common">White root-rot fungus</name>
    <dbReference type="NCBI Taxonomy" id="77044"/>
    <lineage>
        <taxon>Eukaryota</taxon>
        <taxon>Fungi</taxon>
        <taxon>Dikarya</taxon>
        <taxon>Ascomycota</taxon>
        <taxon>Pezizomycotina</taxon>
        <taxon>Sordariomycetes</taxon>
        <taxon>Xylariomycetidae</taxon>
        <taxon>Xylariales</taxon>
        <taxon>Xylariaceae</taxon>
        <taxon>Rosellinia</taxon>
    </lineage>
</organism>
<accession>A0A1S8A5K8</accession>
<dbReference type="EMBL" id="DF977450">
    <property type="protein sequence ID" value="GAW25378.1"/>
    <property type="molecule type" value="Genomic_DNA"/>
</dbReference>
<name>A0A1S8A5K8_ROSNE</name>
<proteinExistence type="predicted"/>
<dbReference type="AlphaFoldDB" id="A0A1S8A5K8"/>
<dbReference type="Proteomes" id="UP000054516">
    <property type="component" value="Unassembled WGS sequence"/>
</dbReference>
<keyword evidence="2" id="KW-1185">Reference proteome</keyword>
<sequence>MRKQLRLEWVLGGASSLSLKVTEGLLDSVSGPCKLAMDQRANQIPSPLPK</sequence>
<protein>
    <submittedName>
        <fullName evidence="1">Uncharacterized protein</fullName>
    </submittedName>
</protein>
<reference evidence="1" key="1">
    <citation type="submission" date="2016-03" db="EMBL/GenBank/DDBJ databases">
        <title>Draft genome sequence of Rosellinia necatrix.</title>
        <authorList>
            <person name="Kanematsu S."/>
        </authorList>
    </citation>
    <scope>NUCLEOTIDE SEQUENCE [LARGE SCALE GENOMIC DNA]</scope>
    <source>
        <strain evidence="1">W97</strain>
    </source>
</reference>
<evidence type="ECO:0000313" key="2">
    <source>
        <dbReference type="Proteomes" id="UP000054516"/>
    </source>
</evidence>